<evidence type="ECO:0000259" key="1">
    <source>
        <dbReference type="PROSITE" id="PS50280"/>
    </source>
</evidence>
<dbReference type="Pfam" id="PF00856">
    <property type="entry name" value="SET"/>
    <property type="match status" value="1"/>
</dbReference>
<dbReference type="InterPro" id="IPR001214">
    <property type="entry name" value="SET_dom"/>
</dbReference>
<keyword evidence="3" id="KW-1185">Reference proteome</keyword>
<evidence type="ECO:0000313" key="2">
    <source>
        <dbReference type="EMBL" id="APG60580.1"/>
    </source>
</evidence>
<dbReference type="EMBL" id="CP018153">
    <property type="protein sequence ID" value="APG60580.1"/>
    <property type="molecule type" value="Genomic_DNA"/>
</dbReference>
<reference evidence="2 3" key="1">
    <citation type="submission" date="2016-11" db="EMBL/GenBank/DDBJ databases">
        <title>Gramella sp. LPB0144 isolated from marine environment.</title>
        <authorList>
            <person name="Kim E."/>
            <person name="Yi H."/>
        </authorList>
    </citation>
    <scope>NUCLEOTIDE SEQUENCE [LARGE SCALE GENOMIC DNA]</scope>
    <source>
        <strain evidence="2 3">LPB0144</strain>
    </source>
</reference>
<sequence>MMHPDTELRWINDKIGYGVVATKLIPKGTITWVQDELDTVYPPDYPLKLKTLTKDLLEKYSFRNRNGEHILCWDFAKYVNHSFNSSCLSTAYNFEMAIKDIQPGEELTDDYGYLNLTESFVPEDEGSDRKAVHPDDVLNLYKIWDKDLSSLFPKINKIHQPLFDLLSEGIKDEIELIASGKKKMRSTRHLYFRPEKSGI</sequence>
<dbReference type="KEGG" id="grl:LPB144_09280"/>
<dbReference type="Gene3D" id="2.170.270.10">
    <property type="entry name" value="SET domain"/>
    <property type="match status" value="1"/>
</dbReference>
<name>A0A1L3J657_9FLAO</name>
<dbReference type="GO" id="GO:0032259">
    <property type="term" value="P:methylation"/>
    <property type="evidence" value="ECO:0007669"/>
    <property type="project" value="UniProtKB-KW"/>
</dbReference>
<dbReference type="SUPFAM" id="SSF82199">
    <property type="entry name" value="SET domain"/>
    <property type="match status" value="1"/>
</dbReference>
<gene>
    <name evidence="2" type="ORF">LPB144_09280</name>
</gene>
<organism evidence="2 3">
    <name type="scientific">Christiangramia salexigens</name>
    <dbReference type="NCBI Taxonomy" id="1913577"/>
    <lineage>
        <taxon>Bacteria</taxon>
        <taxon>Pseudomonadati</taxon>
        <taxon>Bacteroidota</taxon>
        <taxon>Flavobacteriia</taxon>
        <taxon>Flavobacteriales</taxon>
        <taxon>Flavobacteriaceae</taxon>
        <taxon>Christiangramia</taxon>
    </lineage>
</organism>
<keyword evidence="2" id="KW-0808">Transferase</keyword>
<keyword evidence="2" id="KW-0489">Methyltransferase</keyword>
<dbReference type="RefSeq" id="WP_072553270.1">
    <property type="nucleotide sequence ID" value="NZ_CP018153.1"/>
</dbReference>
<proteinExistence type="predicted"/>
<dbReference type="STRING" id="1913577.LPB144_09280"/>
<dbReference type="InterPro" id="IPR046341">
    <property type="entry name" value="SET_dom_sf"/>
</dbReference>
<feature type="domain" description="SET" evidence="1">
    <location>
        <begin position="4"/>
        <end position="112"/>
    </location>
</feature>
<dbReference type="Proteomes" id="UP000182510">
    <property type="component" value="Chromosome"/>
</dbReference>
<dbReference type="PROSITE" id="PS50280">
    <property type="entry name" value="SET"/>
    <property type="match status" value="1"/>
</dbReference>
<dbReference type="CDD" id="cd08161">
    <property type="entry name" value="SET"/>
    <property type="match status" value="1"/>
</dbReference>
<dbReference type="AlphaFoldDB" id="A0A1L3J657"/>
<dbReference type="OrthoDB" id="166979at2"/>
<protein>
    <submittedName>
        <fullName evidence="2">SET domain-containing protein-lysine N-methyltransferase</fullName>
    </submittedName>
</protein>
<accession>A0A1L3J657</accession>
<dbReference type="GO" id="GO:0008168">
    <property type="term" value="F:methyltransferase activity"/>
    <property type="evidence" value="ECO:0007669"/>
    <property type="project" value="UniProtKB-KW"/>
</dbReference>
<evidence type="ECO:0000313" key="3">
    <source>
        <dbReference type="Proteomes" id="UP000182510"/>
    </source>
</evidence>